<gene>
    <name evidence="7" type="ORF">FD09_GL000909</name>
</gene>
<dbReference type="PROSITE" id="PS51900">
    <property type="entry name" value="CB"/>
    <property type="match status" value="1"/>
</dbReference>
<proteinExistence type="inferred from homology"/>
<protein>
    <submittedName>
        <fullName evidence="7">Integrase</fullName>
    </submittedName>
</protein>
<evidence type="ECO:0000256" key="3">
    <source>
        <dbReference type="ARBA" id="ARBA00023172"/>
    </source>
</evidence>
<dbReference type="InterPro" id="IPR050090">
    <property type="entry name" value="Tyrosine_recombinase_XerCD"/>
</dbReference>
<dbReference type="PANTHER" id="PTHR30349:SF41">
    <property type="entry name" value="INTEGRASE_RECOMBINASE PROTEIN MJ0367-RELATED"/>
    <property type="match status" value="1"/>
</dbReference>
<name>A0A0R1MS90_9LACO</name>
<dbReference type="InterPro" id="IPR044068">
    <property type="entry name" value="CB"/>
</dbReference>
<dbReference type="GO" id="GO:0003677">
    <property type="term" value="F:DNA binding"/>
    <property type="evidence" value="ECO:0007669"/>
    <property type="project" value="UniProtKB-UniRule"/>
</dbReference>
<dbReference type="SUPFAM" id="SSF56349">
    <property type="entry name" value="DNA breaking-rejoining enzymes"/>
    <property type="match status" value="1"/>
</dbReference>
<dbReference type="InterPro" id="IPR011010">
    <property type="entry name" value="DNA_brk_join_enz"/>
</dbReference>
<dbReference type="STRING" id="1423792.FD09_GL000909"/>
<comment type="caution">
    <text evidence="7">The sequence shown here is derived from an EMBL/GenBank/DDBJ whole genome shotgun (WGS) entry which is preliminary data.</text>
</comment>
<dbReference type="Gene3D" id="1.10.443.10">
    <property type="entry name" value="Intergrase catalytic core"/>
    <property type="match status" value="1"/>
</dbReference>
<keyword evidence="3" id="KW-0233">DNA recombination</keyword>
<organism evidence="7 8">
    <name type="scientific">Schleiferilactobacillus perolens DSM 12744</name>
    <dbReference type="NCBI Taxonomy" id="1423792"/>
    <lineage>
        <taxon>Bacteria</taxon>
        <taxon>Bacillati</taxon>
        <taxon>Bacillota</taxon>
        <taxon>Bacilli</taxon>
        <taxon>Lactobacillales</taxon>
        <taxon>Lactobacillaceae</taxon>
        <taxon>Schleiferilactobacillus</taxon>
    </lineage>
</organism>
<evidence type="ECO:0000256" key="1">
    <source>
        <dbReference type="ARBA" id="ARBA00008857"/>
    </source>
</evidence>
<dbReference type="Proteomes" id="UP000051330">
    <property type="component" value="Unassembled WGS sequence"/>
</dbReference>
<evidence type="ECO:0000313" key="8">
    <source>
        <dbReference type="Proteomes" id="UP000051330"/>
    </source>
</evidence>
<dbReference type="PATRIC" id="fig|1423792.3.peg.928"/>
<feature type="domain" description="Tyr recombinase" evidence="5">
    <location>
        <begin position="185"/>
        <end position="387"/>
    </location>
</feature>
<dbReference type="InterPro" id="IPR002104">
    <property type="entry name" value="Integrase_catalytic"/>
</dbReference>
<dbReference type="GO" id="GO:0015074">
    <property type="term" value="P:DNA integration"/>
    <property type="evidence" value="ECO:0007669"/>
    <property type="project" value="UniProtKB-KW"/>
</dbReference>
<keyword evidence="8" id="KW-1185">Reference proteome</keyword>
<keyword evidence="2 4" id="KW-0238">DNA-binding</keyword>
<dbReference type="GO" id="GO:0006310">
    <property type="term" value="P:DNA recombination"/>
    <property type="evidence" value="ECO:0007669"/>
    <property type="project" value="UniProtKB-KW"/>
</dbReference>
<evidence type="ECO:0000313" key="7">
    <source>
        <dbReference type="EMBL" id="KRL10764.1"/>
    </source>
</evidence>
<evidence type="ECO:0000256" key="4">
    <source>
        <dbReference type="PROSITE-ProRule" id="PRU01248"/>
    </source>
</evidence>
<dbReference type="EMBL" id="AZEC01000014">
    <property type="protein sequence ID" value="KRL10764.1"/>
    <property type="molecule type" value="Genomic_DNA"/>
</dbReference>
<evidence type="ECO:0000259" key="6">
    <source>
        <dbReference type="PROSITE" id="PS51900"/>
    </source>
</evidence>
<accession>A0A0R1MS90</accession>
<dbReference type="CDD" id="cd00397">
    <property type="entry name" value="DNA_BRE_C"/>
    <property type="match status" value="1"/>
</dbReference>
<dbReference type="AlphaFoldDB" id="A0A0R1MS90"/>
<dbReference type="PROSITE" id="PS51898">
    <property type="entry name" value="TYR_RECOMBINASE"/>
    <property type="match status" value="1"/>
</dbReference>
<comment type="similarity">
    <text evidence="1">Belongs to the 'phage' integrase family.</text>
</comment>
<feature type="domain" description="Core-binding (CB)" evidence="6">
    <location>
        <begin position="81"/>
        <end position="165"/>
    </location>
</feature>
<dbReference type="Gene3D" id="1.10.150.130">
    <property type="match status" value="1"/>
</dbReference>
<dbReference type="PANTHER" id="PTHR30349">
    <property type="entry name" value="PHAGE INTEGRASE-RELATED"/>
    <property type="match status" value="1"/>
</dbReference>
<evidence type="ECO:0000256" key="2">
    <source>
        <dbReference type="ARBA" id="ARBA00023125"/>
    </source>
</evidence>
<dbReference type="InterPro" id="IPR013762">
    <property type="entry name" value="Integrase-like_cat_sf"/>
</dbReference>
<evidence type="ECO:0000259" key="5">
    <source>
        <dbReference type="PROSITE" id="PS51898"/>
    </source>
</evidence>
<reference evidence="7 8" key="1">
    <citation type="journal article" date="2015" name="Genome Announc.">
        <title>Expanding the biotechnology potential of lactobacilli through comparative genomics of 213 strains and associated genera.</title>
        <authorList>
            <person name="Sun Z."/>
            <person name="Harris H.M."/>
            <person name="McCann A."/>
            <person name="Guo C."/>
            <person name="Argimon S."/>
            <person name="Zhang W."/>
            <person name="Yang X."/>
            <person name="Jeffery I.B."/>
            <person name="Cooney J.C."/>
            <person name="Kagawa T.F."/>
            <person name="Liu W."/>
            <person name="Song Y."/>
            <person name="Salvetti E."/>
            <person name="Wrobel A."/>
            <person name="Rasinkangas P."/>
            <person name="Parkhill J."/>
            <person name="Rea M.C."/>
            <person name="O'Sullivan O."/>
            <person name="Ritari J."/>
            <person name="Douillard F.P."/>
            <person name="Paul Ross R."/>
            <person name="Yang R."/>
            <person name="Briner A.E."/>
            <person name="Felis G.E."/>
            <person name="de Vos W.M."/>
            <person name="Barrangou R."/>
            <person name="Klaenhammer T.R."/>
            <person name="Caufield P.W."/>
            <person name="Cui Y."/>
            <person name="Zhang H."/>
            <person name="O'Toole P.W."/>
        </authorList>
    </citation>
    <scope>NUCLEOTIDE SEQUENCE [LARGE SCALE GENOMIC DNA]</scope>
    <source>
        <strain evidence="7 8">DSM 12744</strain>
    </source>
</reference>
<dbReference type="InterPro" id="IPR010998">
    <property type="entry name" value="Integrase_recombinase_N"/>
</dbReference>
<dbReference type="Pfam" id="PF00589">
    <property type="entry name" value="Phage_integrase"/>
    <property type="match status" value="1"/>
</dbReference>
<sequence>MEGSLTMRKYTLVPRHPNIYEYDTTKGKRYRVRRTFNNSVGKRDEFSRSGIRTWRQADAVLKQFEADLSAGKYSQIAGAEMTVDQYYQRITKRKLELGVWKSSTAKNNKNYYQHYLKPAFGSSRLSDVSRPSYQSFLDSLTLRGLAKTTVRTANALMLMIMNDAEEQDIIPKNRLKGMLVRGRDASDKDIDPEDYERWIDVAQHTLDKYMMALIYLDTLGLRRGELMGLRTESFEFRKDKAGKEICGIKIDLQRTIDFPTGGTLKTKSSYRTVWVSGEVIDYIKFAILTADNIRTRNNIPDSTQKWLWLNDNGEPLHPNHPNRVMKKVEKESKIHITPHMLRHYFATQASASKSAPIEIMHWLGHSNVQMTADYTRPTIGASLSVYSSVAAKLQDTNDNSNPYGTK</sequence>